<dbReference type="InterPro" id="IPR001387">
    <property type="entry name" value="Cro/C1-type_HTH"/>
</dbReference>
<proteinExistence type="predicted"/>
<dbReference type="PANTHER" id="PTHR46797">
    <property type="entry name" value="HTH-TYPE TRANSCRIPTIONAL REGULATOR"/>
    <property type="match status" value="1"/>
</dbReference>
<dbReference type="Pfam" id="PF01381">
    <property type="entry name" value="HTH_3"/>
    <property type="match status" value="1"/>
</dbReference>
<dbReference type="GO" id="GO:0003700">
    <property type="term" value="F:DNA-binding transcription factor activity"/>
    <property type="evidence" value="ECO:0007669"/>
    <property type="project" value="TreeGrafter"/>
</dbReference>
<dbReference type="CDD" id="cd00093">
    <property type="entry name" value="HTH_XRE"/>
    <property type="match status" value="1"/>
</dbReference>
<dbReference type="GO" id="GO:0003677">
    <property type="term" value="F:DNA binding"/>
    <property type="evidence" value="ECO:0007669"/>
    <property type="project" value="UniProtKB-KW"/>
</dbReference>
<evidence type="ECO:0000313" key="5">
    <source>
        <dbReference type="EMBL" id="MBD2864364.1"/>
    </source>
</evidence>
<dbReference type="Gene3D" id="2.60.120.10">
    <property type="entry name" value="Jelly Rolls"/>
    <property type="match status" value="1"/>
</dbReference>
<dbReference type="GO" id="GO:0005829">
    <property type="term" value="C:cytosol"/>
    <property type="evidence" value="ECO:0007669"/>
    <property type="project" value="TreeGrafter"/>
</dbReference>
<accession>A0A927H2D0</accession>
<dbReference type="EMBL" id="JACXJA010000029">
    <property type="protein sequence ID" value="MBD2864364.1"/>
    <property type="molecule type" value="Genomic_DNA"/>
</dbReference>
<dbReference type="AlphaFoldDB" id="A0A927H2D0"/>
<dbReference type="SUPFAM" id="SSF51182">
    <property type="entry name" value="RmlC-like cupins"/>
    <property type="match status" value="1"/>
</dbReference>
<evidence type="ECO:0000256" key="1">
    <source>
        <dbReference type="ARBA" id="ARBA00023015"/>
    </source>
</evidence>
<dbReference type="Proteomes" id="UP000639396">
    <property type="component" value="Unassembled WGS sequence"/>
</dbReference>
<feature type="domain" description="HTH cro/C1-type" evidence="4">
    <location>
        <begin position="12"/>
        <end position="66"/>
    </location>
</feature>
<dbReference type="CDD" id="cd02209">
    <property type="entry name" value="cupin_XRE_C"/>
    <property type="match status" value="1"/>
</dbReference>
<dbReference type="Pfam" id="PF07883">
    <property type="entry name" value="Cupin_2"/>
    <property type="match status" value="1"/>
</dbReference>
<name>A0A927H2D0_9BACL</name>
<keyword evidence="3" id="KW-0804">Transcription</keyword>
<dbReference type="InterPro" id="IPR011051">
    <property type="entry name" value="RmlC_Cupin_sf"/>
</dbReference>
<dbReference type="RefSeq" id="WP_190929994.1">
    <property type="nucleotide sequence ID" value="NZ_JACXJA010000029.1"/>
</dbReference>
<evidence type="ECO:0000256" key="2">
    <source>
        <dbReference type="ARBA" id="ARBA00023125"/>
    </source>
</evidence>
<dbReference type="SMART" id="SM00530">
    <property type="entry name" value="HTH_XRE"/>
    <property type="match status" value="1"/>
</dbReference>
<protein>
    <submittedName>
        <fullName evidence="5">Helix-turn-helix transcriptional regulator</fullName>
    </submittedName>
</protein>
<reference evidence="5" key="1">
    <citation type="submission" date="2020-09" db="EMBL/GenBank/DDBJ databases">
        <title>A novel bacterium of genus Paenibacillus, isolated from South China Sea.</title>
        <authorList>
            <person name="Huang H."/>
            <person name="Mo K."/>
            <person name="Hu Y."/>
        </authorList>
    </citation>
    <scope>NUCLEOTIDE SEQUENCE</scope>
    <source>
        <strain evidence="5">IB182363</strain>
    </source>
</reference>
<dbReference type="InterPro" id="IPR010982">
    <property type="entry name" value="Lambda_DNA-bd_dom_sf"/>
</dbReference>
<dbReference type="PROSITE" id="PS50943">
    <property type="entry name" value="HTH_CROC1"/>
    <property type="match status" value="1"/>
</dbReference>
<comment type="caution">
    <text evidence="5">The sequence shown here is derived from an EMBL/GenBank/DDBJ whole genome shotgun (WGS) entry which is preliminary data.</text>
</comment>
<keyword evidence="2" id="KW-0238">DNA-binding</keyword>
<evidence type="ECO:0000259" key="4">
    <source>
        <dbReference type="PROSITE" id="PS50943"/>
    </source>
</evidence>
<dbReference type="SUPFAM" id="SSF47413">
    <property type="entry name" value="lambda repressor-like DNA-binding domains"/>
    <property type="match status" value="1"/>
</dbReference>
<keyword evidence="6" id="KW-1185">Reference proteome</keyword>
<organism evidence="5 6">
    <name type="scientific">Paenibacillus oceani</name>
    <dbReference type="NCBI Taxonomy" id="2772510"/>
    <lineage>
        <taxon>Bacteria</taxon>
        <taxon>Bacillati</taxon>
        <taxon>Bacillota</taxon>
        <taxon>Bacilli</taxon>
        <taxon>Bacillales</taxon>
        <taxon>Paenibacillaceae</taxon>
        <taxon>Paenibacillus</taxon>
    </lineage>
</organism>
<sequence>MDSIHVRIGHNLQRIRKMRGLSLDKMANLTNVSKGTLHQIERGELQPTVTTVWKIATGLNVSFSALLKEEEAAVTIATRKEVPDVTEDDGRCRVYMLFPFDPQTRIETFTITISPGGRYTSPPHNDGVQEYITIVSGVFRMEVQEEPYTLREGQAIRFAGNVRHSYINDSEADVVLHVVMHYSDL</sequence>
<dbReference type="PANTHER" id="PTHR46797:SF23">
    <property type="entry name" value="HTH-TYPE TRANSCRIPTIONAL REGULATOR SUTR"/>
    <property type="match status" value="1"/>
</dbReference>
<keyword evidence="1" id="KW-0805">Transcription regulation</keyword>
<evidence type="ECO:0000313" key="6">
    <source>
        <dbReference type="Proteomes" id="UP000639396"/>
    </source>
</evidence>
<dbReference type="InterPro" id="IPR013096">
    <property type="entry name" value="Cupin_2"/>
</dbReference>
<evidence type="ECO:0000256" key="3">
    <source>
        <dbReference type="ARBA" id="ARBA00023163"/>
    </source>
</evidence>
<dbReference type="InterPro" id="IPR014710">
    <property type="entry name" value="RmlC-like_jellyroll"/>
</dbReference>
<dbReference type="InterPro" id="IPR050807">
    <property type="entry name" value="TransReg_Diox_bact_type"/>
</dbReference>
<gene>
    <name evidence="5" type="ORF">IDH45_20470</name>
</gene>
<dbReference type="Gene3D" id="1.10.260.40">
    <property type="entry name" value="lambda repressor-like DNA-binding domains"/>
    <property type="match status" value="1"/>
</dbReference>